<dbReference type="Gene3D" id="2.10.25.10">
    <property type="entry name" value="Laminin"/>
    <property type="match status" value="1"/>
</dbReference>
<evidence type="ECO:0000256" key="2">
    <source>
        <dbReference type="ARBA" id="ARBA00023157"/>
    </source>
</evidence>
<sequence>MQYKKDRIYFHHSFNQYSINQVVQAQFWDMPTGRCWGNFEQYRQCASTCPDTCNDIRWPNPYKICNLMCRMGCECIQPFVRLNENPMSPCVHPRRCRFM</sequence>
<dbReference type="AlphaFoldDB" id="A0A818Q505"/>
<name>A0A818Q505_9BILA</name>
<proteinExistence type="predicted"/>
<dbReference type="InterPro" id="IPR051368">
    <property type="entry name" value="SerProtInhib-TIL_Domain"/>
</dbReference>
<organism evidence="5 6">
    <name type="scientific">Rotaria socialis</name>
    <dbReference type="NCBI Taxonomy" id="392032"/>
    <lineage>
        <taxon>Eukaryota</taxon>
        <taxon>Metazoa</taxon>
        <taxon>Spiralia</taxon>
        <taxon>Gnathifera</taxon>
        <taxon>Rotifera</taxon>
        <taxon>Eurotatoria</taxon>
        <taxon>Bdelloidea</taxon>
        <taxon>Philodinida</taxon>
        <taxon>Philodinidae</taxon>
        <taxon>Rotaria</taxon>
    </lineage>
</organism>
<feature type="domain" description="TIL" evidence="3">
    <location>
        <begin position="39"/>
        <end position="96"/>
    </location>
</feature>
<evidence type="ECO:0000313" key="4">
    <source>
        <dbReference type="EMBL" id="CAF3534419.1"/>
    </source>
</evidence>
<evidence type="ECO:0000313" key="5">
    <source>
        <dbReference type="EMBL" id="CAF3635878.1"/>
    </source>
</evidence>
<dbReference type="EMBL" id="CAJNYD010004812">
    <property type="protein sequence ID" value="CAF3635878.1"/>
    <property type="molecule type" value="Genomic_DNA"/>
</dbReference>
<keyword evidence="1" id="KW-0646">Protease inhibitor</keyword>
<evidence type="ECO:0000259" key="3">
    <source>
        <dbReference type="Pfam" id="PF01826"/>
    </source>
</evidence>
<evidence type="ECO:0000313" key="6">
    <source>
        <dbReference type="Proteomes" id="UP000663833"/>
    </source>
</evidence>
<dbReference type="CDD" id="cd19941">
    <property type="entry name" value="TIL"/>
    <property type="match status" value="1"/>
</dbReference>
<dbReference type="GO" id="GO:0030414">
    <property type="term" value="F:peptidase inhibitor activity"/>
    <property type="evidence" value="ECO:0007669"/>
    <property type="project" value="UniProtKB-KW"/>
</dbReference>
<dbReference type="Proteomes" id="UP000663869">
    <property type="component" value="Unassembled WGS sequence"/>
</dbReference>
<dbReference type="SUPFAM" id="SSF57567">
    <property type="entry name" value="Serine protease inhibitors"/>
    <property type="match status" value="1"/>
</dbReference>
<accession>A0A818Q505</accession>
<dbReference type="PANTHER" id="PTHR23259:SF70">
    <property type="entry name" value="ACCESSORY GLAND PROTEIN ACP62F-RELATED"/>
    <property type="match status" value="1"/>
</dbReference>
<dbReference type="EMBL" id="CAJNYU010002338">
    <property type="protein sequence ID" value="CAF3534419.1"/>
    <property type="molecule type" value="Genomic_DNA"/>
</dbReference>
<reference evidence="5" key="1">
    <citation type="submission" date="2021-02" db="EMBL/GenBank/DDBJ databases">
        <authorList>
            <person name="Nowell W R."/>
        </authorList>
    </citation>
    <scope>NUCLEOTIDE SEQUENCE</scope>
</reference>
<dbReference type="InterPro" id="IPR036084">
    <property type="entry name" value="Ser_inhib-like_sf"/>
</dbReference>
<dbReference type="Proteomes" id="UP000663833">
    <property type="component" value="Unassembled WGS sequence"/>
</dbReference>
<dbReference type="Pfam" id="PF01826">
    <property type="entry name" value="TIL"/>
    <property type="match status" value="1"/>
</dbReference>
<dbReference type="InterPro" id="IPR002919">
    <property type="entry name" value="TIL_dom"/>
</dbReference>
<protein>
    <recommendedName>
        <fullName evidence="3">TIL domain-containing protein</fullName>
    </recommendedName>
</protein>
<comment type="caution">
    <text evidence="5">The sequence shown here is derived from an EMBL/GenBank/DDBJ whole genome shotgun (WGS) entry which is preliminary data.</text>
</comment>
<evidence type="ECO:0000256" key="1">
    <source>
        <dbReference type="ARBA" id="ARBA00022690"/>
    </source>
</evidence>
<gene>
    <name evidence="4" type="ORF">FME351_LOCUS18646</name>
    <name evidence="5" type="ORF">LUA448_LOCUS32168</name>
</gene>
<dbReference type="PANTHER" id="PTHR23259">
    <property type="entry name" value="RIDDLE"/>
    <property type="match status" value="1"/>
</dbReference>
<keyword evidence="2" id="KW-1015">Disulfide bond</keyword>